<dbReference type="Pfam" id="PF00775">
    <property type="entry name" value="Dioxygenase_C"/>
    <property type="match status" value="1"/>
</dbReference>
<dbReference type="PANTHER" id="PTHR34315:SF1">
    <property type="entry name" value="INTRADIOL RING-CLEAVAGE DIOXYGENASES DOMAIN-CONTAINING PROTEIN-RELATED"/>
    <property type="match status" value="1"/>
</dbReference>
<dbReference type="Gene3D" id="2.60.130.10">
    <property type="entry name" value="Aromatic compound dioxygenase"/>
    <property type="match status" value="1"/>
</dbReference>
<dbReference type="AlphaFoldDB" id="A0AAU7USL1"/>
<dbReference type="EMBL" id="CP132970">
    <property type="protein sequence ID" value="XBW02227.1"/>
    <property type="molecule type" value="Genomic_DNA"/>
</dbReference>
<feature type="region of interest" description="Disordered" evidence="1">
    <location>
        <begin position="295"/>
        <end position="344"/>
    </location>
</feature>
<sequence>MPRIPEPVSTPAGPIYEGRLLDRPAEDVVDQGAGFDITTLVTRRRVLGLVGAGAGALALAACSTGTANTITTAGTTAPVTPADEIPEETNGPYPADGTNGINVLEESGIVRRDITSSLDGGTTVDGVPLSLTFTVTDTANGGVPFDGVAVYAWQCDAQGRYSMYSEGVEDQTYLRGIQIADTNGKATFETIVPGCYSGRWTHLHFEIYPDAASATDANNAIATSQVAFPQDMLDAVYRLATYPGSAGNLARIGNPDNDNVFGDGYDLQMGTFTGDTEAGYVGTLAVAVDTTTEPALGAGGGAPGGPDGPGNNSVPSAGRPPAGGGPGGGGPGGAPTQTGSEASN</sequence>
<feature type="compositionally biased region" description="Gly residues" evidence="1">
    <location>
        <begin position="321"/>
        <end position="333"/>
    </location>
</feature>
<dbReference type="GO" id="GO:0016702">
    <property type="term" value="F:oxidoreductase activity, acting on single donors with incorporation of molecular oxygen, incorporation of two atoms of oxygen"/>
    <property type="evidence" value="ECO:0007669"/>
    <property type="project" value="InterPro"/>
</dbReference>
<evidence type="ECO:0000259" key="2">
    <source>
        <dbReference type="Pfam" id="PF00775"/>
    </source>
</evidence>
<dbReference type="CDD" id="cd03457">
    <property type="entry name" value="intradiol_dioxygenase_like"/>
    <property type="match status" value="1"/>
</dbReference>
<dbReference type="InterPro" id="IPR000627">
    <property type="entry name" value="Intradiol_dOase_C"/>
</dbReference>
<feature type="domain" description="Intradiol ring-cleavage dioxygenases" evidence="2">
    <location>
        <begin position="121"/>
        <end position="199"/>
    </location>
</feature>
<dbReference type="GO" id="GO:0008199">
    <property type="term" value="F:ferric iron binding"/>
    <property type="evidence" value="ECO:0007669"/>
    <property type="project" value="InterPro"/>
</dbReference>
<gene>
    <name evidence="3" type="ORF">RBB84_12835</name>
</gene>
<dbReference type="PANTHER" id="PTHR34315">
    <property type="match status" value="1"/>
</dbReference>
<dbReference type="RefSeq" id="WP_033097061.1">
    <property type="nucleotide sequence ID" value="NZ_CP132970.1"/>
</dbReference>
<keyword evidence="3" id="KW-0223">Dioxygenase</keyword>
<name>A0AAU7USL1_9NOCA</name>
<accession>A0AAU7USL1</accession>
<proteinExistence type="predicted"/>
<reference evidence="3" key="1">
    <citation type="submission" date="2023-08" db="EMBL/GenBank/DDBJ databases">
        <title>The novel hydrolase IpcH responsible for the initial isoprocarb degradation step in Rhodococcus sp. D-6.</title>
        <authorList>
            <person name="Zhu Q."/>
        </authorList>
    </citation>
    <scope>NUCLEOTIDE SEQUENCE</scope>
    <source>
        <strain evidence="3">D-6</strain>
    </source>
</reference>
<evidence type="ECO:0000313" key="3">
    <source>
        <dbReference type="EMBL" id="XBW02227.1"/>
    </source>
</evidence>
<feature type="compositionally biased region" description="Gly residues" evidence="1">
    <location>
        <begin position="297"/>
        <end position="308"/>
    </location>
</feature>
<evidence type="ECO:0000256" key="1">
    <source>
        <dbReference type="SAM" id="MobiDB-lite"/>
    </source>
</evidence>
<dbReference type="SUPFAM" id="SSF49482">
    <property type="entry name" value="Aromatic compound dioxygenase"/>
    <property type="match status" value="1"/>
</dbReference>
<dbReference type="KEGG" id="rhox:RBB84_12835"/>
<protein>
    <submittedName>
        <fullName evidence="3">Intradiol ring-cleavage dioxygenase</fullName>
    </submittedName>
</protein>
<organism evidence="3">
    <name type="scientific">Rhodococcus sp. D-6</name>
    <dbReference type="NCBI Taxonomy" id="1387842"/>
    <lineage>
        <taxon>Bacteria</taxon>
        <taxon>Bacillati</taxon>
        <taxon>Actinomycetota</taxon>
        <taxon>Actinomycetes</taxon>
        <taxon>Mycobacteriales</taxon>
        <taxon>Nocardiaceae</taxon>
        <taxon>Rhodococcus</taxon>
    </lineage>
</organism>
<keyword evidence="3" id="KW-0560">Oxidoreductase</keyword>
<dbReference type="PROSITE" id="PS51318">
    <property type="entry name" value="TAT"/>
    <property type="match status" value="1"/>
</dbReference>
<dbReference type="InterPro" id="IPR006311">
    <property type="entry name" value="TAT_signal"/>
</dbReference>
<dbReference type="InterPro" id="IPR015889">
    <property type="entry name" value="Intradiol_dOase_core"/>
</dbReference>